<evidence type="ECO:0000313" key="9">
    <source>
        <dbReference type="EMBL" id="KQJ84175.1"/>
    </source>
</evidence>
<evidence type="ECO:0000313" key="11">
    <source>
        <dbReference type="Proteomes" id="UP000008810"/>
    </source>
</evidence>
<evidence type="ECO:0000256" key="5">
    <source>
        <dbReference type="ARBA" id="ARBA00023136"/>
    </source>
</evidence>
<dbReference type="EMBL" id="CM000884">
    <property type="protein sequence ID" value="KQJ84178.1"/>
    <property type="molecule type" value="Genomic_DNA"/>
</dbReference>
<protein>
    <recommendedName>
        <fullName evidence="8">Mechanosensitive ion channel MscS domain-containing protein</fullName>
    </recommendedName>
</protein>
<dbReference type="HOGENOM" id="CLU_024228_0_0_1"/>
<dbReference type="GO" id="GO:0008381">
    <property type="term" value="F:mechanosensitive monoatomic ion channel activity"/>
    <property type="evidence" value="ECO:0000318"/>
    <property type="project" value="GO_Central"/>
</dbReference>
<evidence type="ECO:0000256" key="6">
    <source>
        <dbReference type="SAM" id="MobiDB-lite"/>
    </source>
</evidence>
<evidence type="ECO:0000256" key="7">
    <source>
        <dbReference type="SAM" id="Phobius"/>
    </source>
</evidence>
<evidence type="ECO:0000256" key="3">
    <source>
        <dbReference type="ARBA" id="ARBA00022692"/>
    </source>
</evidence>
<keyword evidence="3 7" id="KW-0812">Transmembrane</keyword>
<dbReference type="RefSeq" id="XP_014751553.1">
    <property type="nucleotide sequence ID" value="XM_014896067.2"/>
</dbReference>
<dbReference type="InterPro" id="IPR023408">
    <property type="entry name" value="MscS_beta-dom_sf"/>
</dbReference>
<dbReference type="AlphaFoldDB" id="I1J0W2"/>
<dbReference type="RefSeq" id="XP_024311656.1">
    <property type="nucleotide sequence ID" value="XM_024455888.1"/>
</dbReference>
<evidence type="ECO:0000259" key="8">
    <source>
        <dbReference type="Pfam" id="PF00924"/>
    </source>
</evidence>
<evidence type="ECO:0000256" key="1">
    <source>
        <dbReference type="ARBA" id="ARBA00004141"/>
    </source>
</evidence>
<dbReference type="GO" id="GO:0005739">
    <property type="term" value="C:mitochondrion"/>
    <property type="evidence" value="ECO:0000318"/>
    <property type="project" value="GO_Central"/>
</dbReference>
<proteinExistence type="inferred from homology"/>
<dbReference type="EnsemblPlants" id="KQJ84177">
    <property type="protein sequence ID" value="KQJ84177"/>
    <property type="gene ID" value="BRADI_5g19160v3"/>
</dbReference>
<reference evidence="9 10" key="1">
    <citation type="journal article" date="2010" name="Nature">
        <title>Genome sequencing and analysis of the model grass Brachypodium distachyon.</title>
        <authorList>
            <consortium name="International Brachypodium Initiative"/>
        </authorList>
    </citation>
    <scope>NUCLEOTIDE SEQUENCE [LARGE SCALE GENOMIC DNA]</scope>
    <source>
        <strain evidence="9">Bd21</strain>
        <strain evidence="10">cv. Bd21</strain>
    </source>
</reference>
<dbReference type="GO" id="GO:0016020">
    <property type="term" value="C:membrane"/>
    <property type="evidence" value="ECO:0007669"/>
    <property type="project" value="UniProtKB-SubCell"/>
</dbReference>
<feature type="transmembrane region" description="Helical" evidence="7">
    <location>
        <begin position="188"/>
        <end position="210"/>
    </location>
</feature>
<keyword evidence="4 7" id="KW-1133">Transmembrane helix</keyword>
<dbReference type="PANTHER" id="PTHR30566">
    <property type="entry name" value="YNAI-RELATED MECHANOSENSITIVE ION CHANNEL"/>
    <property type="match status" value="1"/>
</dbReference>
<dbReference type="GO" id="GO:0034599">
    <property type="term" value="P:cellular response to oxidative stress"/>
    <property type="evidence" value="ECO:0000318"/>
    <property type="project" value="GO_Central"/>
</dbReference>
<dbReference type="InterPro" id="IPR010920">
    <property type="entry name" value="LSM_dom_sf"/>
</dbReference>
<dbReference type="EnsemblPlants" id="KQJ84178">
    <property type="protein sequence ID" value="KQJ84178"/>
    <property type="gene ID" value="BRADI_5g19160v3"/>
</dbReference>
<dbReference type="OrthoDB" id="567160at2759"/>
<dbReference type="PANTHER" id="PTHR30566:SF5">
    <property type="entry name" value="MECHANOSENSITIVE ION CHANNEL PROTEIN 1, MITOCHONDRIAL-RELATED"/>
    <property type="match status" value="1"/>
</dbReference>
<dbReference type="InterPro" id="IPR011014">
    <property type="entry name" value="MscS_channel_TM-2"/>
</dbReference>
<reference evidence="10" key="3">
    <citation type="submission" date="2018-08" db="UniProtKB">
        <authorList>
            <consortium name="EnsemblPlants"/>
        </authorList>
    </citation>
    <scope>IDENTIFICATION</scope>
    <source>
        <strain evidence="10">cv. Bd21</strain>
    </source>
</reference>
<dbReference type="EMBL" id="CM000884">
    <property type="protein sequence ID" value="KQJ84177.1"/>
    <property type="molecule type" value="Genomic_DNA"/>
</dbReference>
<dbReference type="SUPFAM" id="SSF50182">
    <property type="entry name" value="Sm-like ribonucleoproteins"/>
    <property type="match status" value="1"/>
</dbReference>
<dbReference type="Gramene" id="KQJ84177">
    <property type="protein sequence ID" value="KQJ84177"/>
    <property type="gene ID" value="BRADI_5g19160v3"/>
</dbReference>
<dbReference type="EnsemblPlants" id="KQJ84175">
    <property type="protein sequence ID" value="KQJ84175"/>
    <property type="gene ID" value="BRADI_5g19160v3"/>
</dbReference>
<dbReference type="eggNOG" id="ENOG502QRDM">
    <property type="taxonomic scope" value="Eukaryota"/>
</dbReference>
<evidence type="ECO:0000256" key="2">
    <source>
        <dbReference type="ARBA" id="ARBA00008017"/>
    </source>
</evidence>
<dbReference type="Pfam" id="PF00924">
    <property type="entry name" value="MS_channel_2nd"/>
    <property type="match status" value="1"/>
</dbReference>
<dbReference type="KEGG" id="bdi:100837341"/>
<evidence type="ECO:0000256" key="4">
    <source>
        <dbReference type="ARBA" id="ARBA00022989"/>
    </source>
</evidence>
<dbReference type="EMBL" id="CM000884">
    <property type="protein sequence ID" value="KQJ84175.1"/>
    <property type="molecule type" value="Genomic_DNA"/>
</dbReference>
<keyword evidence="5 7" id="KW-0472">Membrane</keyword>
<dbReference type="Gramene" id="KQJ84175">
    <property type="protein sequence ID" value="KQJ84175"/>
    <property type="gene ID" value="BRADI_5g19160v3"/>
</dbReference>
<dbReference type="OMA" id="NIMEICL"/>
<name>I1J0W2_BRADI</name>
<dbReference type="SUPFAM" id="SSF82861">
    <property type="entry name" value="Mechanosensitive channel protein MscS (YggB), transmembrane region"/>
    <property type="match status" value="1"/>
</dbReference>
<dbReference type="InterPro" id="IPR006685">
    <property type="entry name" value="MscS_channel_2nd"/>
</dbReference>
<dbReference type="GeneID" id="100837341"/>
<reference evidence="9" key="2">
    <citation type="submission" date="2017-06" db="EMBL/GenBank/DDBJ databases">
        <title>WGS assembly of Brachypodium distachyon.</title>
        <authorList>
            <consortium name="The International Brachypodium Initiative"/>
            <person name="Lucas S."/>
            <person name="Harmon-Smith M."/>
            <person name="Lail K."/>
            <person name="Tice H."/>
            <person name="Grimwood J."/>
            <person name="Bruce D."/>
            <person name="Barry K."/>
            <person name="Shu S."/>
            <person name="Lindquist E."/>
            <person name="Wang M."/>
            <person name="Pitluck S."/>
            <person name="Vogel J.P."/>
            <person name="Garvin D.F."/>
            <person name="Mockler T.C."/>
            <person name="Schmutz J."/>
            <person name="Rokhsar D."/>
            <person name="Bevan M.W."/>
        </authorList>
    </citation>
    <scope>NUCLEOTIDE SEQUENCE</scope>
    <source>
        <strain evidence="9">Bd21</strain>
    </source>
</reference>
<sequence length="528" mass="56595">MSGFAAILRRSCLTAASENLMETCVGPCMYSGNSLRWLSSCAKQSTKPGTSILGQIKAVDSFAPVNGMSRARMMPLSAHMGTNWLITSKPRFNVLPAPLGVLSIRRAYSSDTGHPEVSQNIPIVPSTETSDVGTAGDSGTTWIDILDNARTSTIDATTDAGKKVKEMTDAITPHVQQFFAANPDLEKVAVPLGGTLFGTVMAWFVMPIILRRLHKYGSQNPITALLGNSTKTDASYQTSIWSAVEDPAKYLITFMAFSEMAAAVAPSISPYFPQALRGAFVLSIVWFLHRWKANFITTAMTSQTALVTDKARLSAFNKVSSLGLIALGVMGLAEACGVAVQSILTVGGVGGVATAFAARDVLGNVLNGFSLQFSRPFSVGEYIKAGSIEGTVVEIGLTSTSLINPEKLPVTVPNSLFSSQVIVNKSRGQLRLSVTKIPIRLEDIQKVPAISEEINAMLRSNPKVVSETDAPYCHLSKLESSYGELVIGCILQKMRKDELLYTEQDILLKAAKIIKSHGVELGSTTQCC</sequence>
<comment type="similarity">
    <text evidence="2">Belongs to the MscS (TC 1.A.23) family.</text>
</comment>
<dbReference type="STRING" id="15368.I1J0W2"/>
<evidence type="ECO:0000313" key="10">
    <source>
        <dbReference type="EnsemblPlants" id="KQJ84175"/>
    </source>
</evidence>
<comment type="subcellular location">
    <subcellularLocation>
        <location evidence="1">Membrane</location>
        <topology evidence="1">Multi-pass membrane protein</topology>
    </subcellularLocation>
</comment>
<dbReference type="ExpressionAtlas" id="I1J0W2">
    <property type="expression patterns" value="baseline and differential"/>
</dbReference>
<organism evidence="9">
    <name type="scientific">Brachypodium distachyon</name>
    <name type="common">Purple false brome</name>
    <name type="synonym">Trachynia distachya</name>
    <dbReference type="NCBI Taxonomy" id="15368"/>
    <lineage>
        <taxon>Eukaryota</taxon>
        <taxon>Viridiplantae</taxon>
        <taxon>Streptophyta</taxon>
        <taxon>Embryophyta</taxon>
        <taxon>Tracheophyta</taxon>
        <taxon>Spermatophyta</taxon>
        <taxon>Magnoliopsida</taxon>
        <taxon>Liliopsida</taxon>
        <taxon>Poales</taxon>
        <taxon>Poaceae</taxon>
        <taxon>BOP clade</taxon>
        <taxon>Pooideae</taxon>
        <taxon>Stipodae</taxon>
        <taxon>Brachypodieae</taxon>
        <taxon>Brachypodium</taxon>
    </lineage>
</organism>
<gene>
    <name evidence="10" type="primary">LOC100837341</name>
    <name evidence="9" type="ORF">BRADI_5g19160v3</name>
</gene>
<accession>I1J0W2</accession>
<keyword evidence="11" id="KW-1185">Reference proteome</keyword>
<dbReference type="Proteomes" id="UP000008810">
    <property type="component" value="Chromosome 5"/>
</dbReference>
<dbReference type="Gene3D" id="1.10.287.1260">
    <property type="match status" value="1"/>
</dbReference>
<feature type="region of interest" description="Disordered" evidence="6">
    <location>
        <begin position="113"/>
        <end position="134"/>
    </location>
</feature>
<dbReference type="Gene3D" id="2.30.30.60">
    <property type="match status" value="1"/>
</dbReference>
<dbReference type="Gramene" id="KQJ84178">
    <property type="protein sequence ID" value="KQJ84178"/>
    <property type="gene ID" value="BRADI_5g19160v3"/>
</dbReference>
<feature type="domain" description="Mechanosensitive ion channel MscS" evidence="8">
    <location>
        <begin position="360"/>
        <end position="427"/>
    </location>
</feature>
<dbReference type="RefSeq" id="XP_003580373.1">
    <property type="nucleotide sequence ID" value="XM_003580325.4"/>
</dbReference>